<feature type="region of interest" description="Disordered" evidence="1">
    <location>
        <begin position="61"/>
        <end position="83"/>
    </location>
</feature>
<evidence type="ECO:0000313" key="3">
    <source>
        <dbReference type="EnsemblMetazoa" id="ACOM034612-PA.1"/>
    </source>
</evidence>
<name>A0A8W7PPG4_ANOCL</name>
<dbReference type="Proteomes" id="UP000075882">
    <property type="component" value="Unassembled WGS sequence"/>
</dbReference>
<evidence type="ECO:0000256" key="2">
    <source>
        <dbReference type="SAM" id="Phobius"/>
    </source>
</evidence>
<feature type="transmembrane region" description="Helical" evidence="2">
    <location>
        <begin position="161"/>
        <end position="184"/>
    </location>
</feature>
<protein>
    <submittedName>
        <fullName evidence="3">Uncharacterized protein</fullName>
    </submittedName>
</protein>
<reference evidence="3" key="1">
    <citation type="submission" date="2022-08" db="UniProtKB">
        <authorList>
            <consortium name="EnsemblMetazoa"/>
        </authorList>
    </citation>
    <scope>IDENTIFICATION</scope>
</reference>
<evidence type="ECO:0000256" key="1">
    <source>
        <dbReference type="SAM" id="MobiDB-lite"/>
    </source>
</evidence>
<keyword evidence="2" id="KW-0472">Membrane</keyword>
<keyword evidence="2" id="KW-0812">Transmembrane</keyword>
<organism evidence="3">
    <name type="scientific">Anopheles coluzzii</name>
    <name type="common">African malaria mosquito</name>
    <dbReference type="NCBI Taxonomy" id="1518534"/>
    <lineage>
        <taxon>Eukaryota</taxon>
        <taxon>Metazoa</taxon>
        <taxon>Ecdysozoa</taxon>
        <taxon>Arthropoda</taxon>
        <taxon>Hexapoda</taxon>
        <taxon>Insecta</taxon>
        <taxon>Pterygota</taxon>
        <taxon>Neoptera</taxon>
        <taxon>Endopterygota</taxon>
        <taxon>Diptera</taxon>
        <taxon>Nematocera</taxon>
        <taxon>Culicoidea</taxon>
        <taxon>Culicidae</taxon>
        <taxon>Anophelinae</taxon>
        <taxon>Anopheles</taxon>
    </lineage>
</organism>
<proteinExistence type="predicted"/>
<dbReference type="AlphaFoldDB" id="A0A8W7PPG4"/>
<keyword evidence="2" id="KW-1133">Transmembrane helix</keyword>
<dbReference type="EnsemblMetazoa" id="ACOM034612-RA">
    <property type="protein sequence ID" value="ACOM034612-PA.1"/>
    <property type="gene ID" value="ACOM034612"/>
</dbReference>
<accession>A0A8W7PPG4</accession>
<sequence length="230" mass="25179">MADGEPMPSSPSCNAVPTMTAIMINAYTVDSICATSSCMLDLQVKHTSMNSMIERGPVVDLERGHERTHQHEENRTGAKDRTAHQHHLVEDVQQRDVVVDLDRAPVVHQQVHNVGDGGRYPAATLVVELVEPFRAVGVGVRGSRVLDAIATLQQQRTQPTILALIVLHVVPALYIGVTNSFSVLAKRSHLGVQMCSVIQVCESNHSNQAHAIWREAKSFSRKTGGLSKNR</sequence>